<dbReference type="PANTHER" id="PTHR37825">
    <property type="entry name" value="TRNA(MET) CYTIDINE ACETATE LIGASE"/>
    <property type="match status" value="1"/>
</dbReference>
<dbReference type="Proteomes" id="UP000823990">
    <property type="component" value="Unassembled WGS sequence"/>
</dbReference>
<keyword evidence="2" id="KW-0820">tRNA-binding</keyword>
<gene>
    <name evidence="2" type="primary">tmcAL</name>
    <name evidence="3" type="ORF">H9892_07005</name>
</gene>
<dbReference type="SUPFAM" id="SSF52374">
    <property type="entry name" value="Nucleotidylyl transferase"/>
    <property type="match status" value="1"/>
</dbReference>
<dbReference type="GO" id="GO:0016879">
    <property type="term" value="F:ligase activity, forming carbon-nitrogen bonds"/>
    <property type="evidence" value="ECO:0007669"/>
    <property type="project" value="UniProtKB-UniRule"/>
</dbReference>
<reference evidence="3" key="2">
    <citation type="submission" date="2021-04" db="EMBL/GenBank/DDBJ databases">
        <authorList>
            <person name="Gilroy R."/>
        </authorList>
    </citation>
    <scope>NUCLEOTIDE SEQUENCE</scope>
    <source>
        <strain evidence="3">12435</strain>
    </source>
</reference>
<comment type="function">
    <text evidence="2">Catalyzes the formation of N(4)-acetylcytidine (ac(4)C) at the wobble position of elongator tRNA(Met), using acetate and ATP as substrates. First activates an acetate ion to form acetyladenylate (Ac-AMP) and then transfers the acetyl group to tRNA to form ac(4)C34.</text>
</comment>
<evidence type="ECO:0000313" key="4">
    <source>
        <dbReference type="Proteomes" id="UP000823990"/>
    </source>
</evidence>
<comment type="similarity">
    <text evidence="2">Belongs to the TmcAL family.</text>
</comment>
<dbReference type="EMBL" id="DXHS01000119">
    <property type="protein sequence ID" value="HIW03072.1"/>
    <property type="molecule type" value="Genomic_DNA"/>
</dbReference>
<keyword evidence="2" id="KW-0067">ATP-binding</keyword>
<dbReference type="HAMAP" id="MF_01539">
    <property type="entry name" value="TmcAL"/>
    <property type="match status" value="1"/>
</dbReference>
<keyword evidence="2" id="KW-0436">Ligase</keyword>
<accession>A0A9D1Q0B4</accession>
<dbReference type="GO" id="GO:0005524">
    <property type="term" value="F:ATP binding"/>
    <property type="evidence" value="ECO:0007669"/>
    <property type="project" value="UniProtKB-KW"/>
</dbReference>
<dbReference type="AlphaFoldDB" id="A0A9D1Q0B4"/>
<sequence length="382" mass="41933">MKYCAVICELNPFHNGHEYIFRKAREVSGCDRLIAIMSGPFVQRGRPAVTSERLRAECAMRYGADAVIELPVVYAAASGEIFARGAVNILNTMPDIVYLVMGTESDDPELLRRIAEIRAENGEKFNDALAARLGEGLPYARALTRALCDVMPDVPPEKTEKALTCPNNILAIAYAAALIASGSRAVFMPVKRANDPDRFASATALRGYVSDRDAEKYMPHLAREILHNGAAADEKAFDLLVMHALRSASLADIASTPDCAEGFEHKLKDLASVCGSFSELMSAVPTSRFTRSRIMRICLQTLLGITRDMQHSGYVCSRLIGVREDAKDLLSVLPENIIIGKRGEAAIPREHLRCFAAERRASDIYSLICGTPCDFYSRLLTV</sequence>
<comment type="caution">
    <text evidence="2">Lacks conserved residue(s) required for the propagation of feature annotation.</text>
</comment>
<evidence type="ECO:0000256" key="1">
    <source>
        <dbReference type="ARBA" id="ARBA00022694"/>
    </source>
</evidence>
<feature type="binding site" evidence="2">
    <location>
        <position position="167"/>
    </location>
    <ligand>
        <name>ATP</name>
        <dbReference type="ChEBI" id="CHEBI:30616"/>
    </ligand>
</feature>
<keyword evidence="1 2" id="KW-0819">tRNA processing</keyword>
<feature type="binding site" evidence="2">
    <location>
        <position position="102"/>
    </location>
    <ligand>
        <name>ATP</name>
        <dbReference type="ChEBI" id="CHEBI:30616"/>
    </ligand>
</feature>
<dbReference type="EC" id="6.3.4.-" evidence="2"/>
<organism evidence="3 4">
    <name type="scientific">Candidatus Protoclostridium stercorigallinarum</name>
    <dbReference type="NCBI Taxonomy" id="2838741"/>
    <lineage>
        <taxon>Bacteria</taxon>
        <taxon>Bacillati</taxon>
        <taxon>Bacillota</taxon>
        <taxon>Clostridia</taxon>
        <taxon>Candidatus Protoclostridium</taxon>
    </lineage>
</organism>
<dbReference type="Pfam" id="PF05636">
    <property type="entry name" value="HIGH_NTase1"/>
    <property type="match status" value="1"/>
</dbReference>
<dbReference type="Gene3D" id="3.40.50.620">
    <property type="entry name" value="HUPs"/>
    <property type="match status" value="1"/>
</dbReference>
<dbReference type="GO" id="GO:0006400">
    <property type="term" value="P:tRNA modification"/>
    <property type="evidence" value="ECO:0007669"/>
    <property type="project" value="UniProtKB-UniRule"/>
</dbReference>
<keyword evidence="2" id="KW-0963">Cytoplasm</keyword>
<dbReference type="InterPro" id="IPR014729">
    <property type="entry name" value="Rossmann-like_a/b/a_fold"/>
</dbReference>
<proteinExistence type="inferred from homology"/>
<name>A0A9D1Q0B4_9FIRM</name>
<comment type="caution">
    <text evidence="3">The sequence shown here is derived from an EMBL/GenBank/DDBJ whole genome shotgun (WGS) entry which is preliminary data.</text>
</comment>
<protein>
    <recommendedName>
        <fullName evidence="2">tRNA(Met) cytidine acetate ligase</fullName>
        <ecNumber evidence="2">6.3.4.-</ecNumber>
    </recommendedName>
</protein>
<dbReference type="PANTHER" id="PTHR37825:SF1">
    <property type="entry name" value="TRNA(MET) CYTIDINE ACETATE LIGASE"/>
    <property type="match status" value="1"/>
</dbReference>
<feature type="binding site" evidence="2">
    <location>
        <position position="192"/>
    </location>
    <ligand>
        <name>ATP</name>
        <dbReference type="ChEBI" id="CHEBI:30616"/>
    </ligand>
</feature>
<evidence type="ECO:0000256" key="2">
    <source>
        <dbReference type="HAMAP-Rule" id="MF_01539"/>
    </source>
</evidence>
<reference evidence="3" key="1">
    <citation type="journal article" date="2021" name="PeerJ">
        <title>Extensive microbial diversity within the chicken gut microbiome revealed by metagenomics and culture.</title>
        <authorList>
            <person name="Gilroy R."/>
            <person name="Ravi A."/>
            <person name="Getino M."/>
            <person name="Pursley I."/>
            <person name="Horton D.L."/>
            <person name="Alikhan N.F."/>
            <person name="Baker D."/>
            <person name="Gharbi K."/>
            <person name="Hall N."/>
            <person name="Watson M."/>
            <person name="Adriaenssens E.M."/>
            <person name="Foster-Nyarko E."/>
            <person name="Jarju S."/>
            <person name="Secka A."/>
            <person name="Antonio M."/>
            <person name="Oren A."/>
            <person name="Chaudhuri R.R."/>
            <person name="La Ragione R."/>
            <person name="Hildebrand F."/>
            <person name="Pallen M.J."/>
        </authorList>
    </citation>
    <scope>NUCLEOTIDE SEQUENCE</scope>
    <source>
        <strain evidence="3">12435</strain>
    </source>
</reference>
<evidence type="ECO:0000313" key="3">
    <source>
        <dbReference type="EMBL" id="HIW03072.1"/>
    </source>
</evidence>
<comment type="catalytic activity">
    <reaction evidence="2">
        <text>cytidine(34) in elongator tRNA(Met) + acetate + ATP = N(4)-acetylcytidine(34) in elongator tRNA(Met) + AMP + diphosphate</text>
        <dbReference type="Rhea" id="RHEA:58144"/>
        <dbReference type="Rhea" id="RHEA-COMP:10693"/>
        <dbReference type="Rhea" id="RHEA-COMP:10694"/>
        <dbReference type="ChEBI" id="CHEBI:30089"/>
        <dbReference type="ChEBI" id="CHEBI:30616"/>
        <dbReference type="ChEBI" id="CHEBI:33019"/>
        <dbReference type="ChEBI" id="CHEBI:74900"/>
        <dbReference type="ChEBI" id="CHEBI:82748"/>
        <dbReference type="ChEBI" id="CHEBI:456215"/>
    </reaction>
</comment>
<comment type="subcellular location">
    <subcellularLocation>
        <location evidence="2">Cytoplasm</location>
    </subcellularLocation>
</comment>
<dbReference type="GO" id="GO:0000049">
    <property type="term" value="F:tRNA binding"/>
    <property type="evidence" value="ECO:0007669"/>
    <property type="project" value="UniProtKB-KW"/>
</dbReference>
<feature type="binding site" evidence="2">
    <location>
        <begin position="7"/>
        <end position="20"/>
    </location>
    <ligand>
        <name>ATP</name>
        <dbReference type="ChEBI" id="CHEBI:30616"/>
    </ligand>
</feature>
<dbReference type="GO" id="GO:0005737">
    <property type="term" value="C:cytoplasm"/>
    <property type="evidence" value="ECO:0007669"/>
    <property type="project" value="UniProtKB-SubCell"/>
</dbReference>
<keyword evidence="2" id="KW-0694">RNA-binding</keyword>
<dbReference type="InterPro" id="IPR008513">
    <property type="entry name" value="tRNA(Met)_cyd_acetate_ligase"/>
</dbReference>
<keyword evidence="2" id="KW-0547">Nucleotide-binding</keyword>